<keyword evidence="1" id="KW-0175">Coiled coil</keyword>
<evidence type="ECO:0000313" key="3">
    <source>
        <dbReference type="Proteomes" id="UP000597877"/>
    </source>
</evidence>
<sequence>MSRTVKFVIGAAASGKTTFIKNHFSEDKNTIILNVYDYQQAAYKKMEEFGCISFMEEIECLKNANEAILVDIIEALKEKKNVVVEHTLYKTKRRIAYIDAIRKAIKNINIEVYVMCPTDSVWEKYINKRKLNVSEIKAQKNEIEFPNPVEGFNKIYQVIDGDIRLRMDTPNYEIVKNAYKDLEEEAQKLKKDKEKREQRLALIESMNTRPFWHYCEVCGTKVFCTAQEAFDAGWNYPPQIGHFKLLGPHNCGKCSIMDTLFLKVQKQKFPIVIEKTLTEEELKTLNRIKNEPESLLEEEK</sequence>
<gene>
    <name evidence="2" type="ORF">H8S00_03820</name>
</gene>
<dbReference type="Proteomes" id="UP000597877">
    <property type="component" value="Unassembled WGS sequence"/>
</dbReference>
<dbReference type="Pfam" id="PF13671">
    <property type="entry name" value="AAA_33"/>
    <property type="match status" value="1"/>
</dbReference>
<evidence type="ECO:0000256" key="1">
    <source>
        <dbReference type="SAM" id="Coils"/>
    </source>
</evidence>
<evidence type="ECO:0000313" key="2">
    <source>
        <dbReference type="EMBL" id="MBC5667112.1"/>
    </source>
</evidence>
<reference evidence="2 3" key="1">
    <citation type="submission" date="2020-08" db="EMBL/GenBank/DDBJ databases">
        <title>Genome public.</title>
        <authorList>
            <person name="Liu C."/>
            <person name="Sun Q."/>
        </authorList>
    </citation>
    <scope>NUCLEOTIDE SEQUENCE [LARGE SCALE GENOMIC DNA]</scope>
    <source>
        <strain evidence="2 3">BX4</strain>
    </source>
</reference>
<dbReference type="InterPro" id="IPR027417">
    <property type="entry name" value="P-loop_NTPase"/>
</dbReference>
<accession>A0ABR7F0H7</accession>
<protein>
    <submittedName>
        <fullName evidence="2">AAA family ATPase</fullName>
    </submittedName>
</protein>
<dbReference type="EMBL" id="JACOOZ010000002">
    <property type="protein sequence ID" value="MBC5667112.1"/>
    <property type="molecule type" value="Genomic_DNA"/>
</dbReference>
<organism evidence="2 3">
    <name type="scientific">Eubacterium segne</name>
    <dbReference type="NCBI Taxonomy" id="2763045"/>
    <lineage>
        <taxon>Bacteria</taxon>
        <taxon>Bacillati</taxon>
        <taxon>Bacillota</taxon>
        <taxon>Clostridia</taxon>
        <taxon>Eubacteriales</taxon>
        <taxon>Eubacteriaceae</taxon>
        <taxon>Eubacterium</taxon>
    </lineage>
</organism>
<dbReference type="RefSeq" id="WP_118588812.1">
    <property type="nucleotide sequence ID" value="NZ_JACOOZ010000002.1"/>
</dbReference>
<proteinExistence type="predicted"/>
<dbReference type="SUPFAM" id="SSF52540">
    <property type="entry name" value="P-loop containing nucleoside triphosphate hydrolases"/>
    <property type="match status" value="1"/>
</dbReference>
<comment type="caution">
    <text evidence="2">The sequence shown here is derived from an EMBL/GenBank/DDBJ whole genome shotgun (WGS) entry which is preliminary data.</text>
</comment>
<dbReference type="Gene3D" id="3.40.50.300">
    <property type="entry name" value="P-loop containing nucleotide triphosphate hydrolases"/>
    <property type="match status" value="1"/>
</dbReference>
<name>A0ABR7F0H7_9FIRM</name>
<feature type="coiled-coil region" evidence="1">
    <location>
        <begin position="172"/>
        <end position="206"/>
    </location>
</feature>
<keyword evidence="3" id="KW-1185">Reference proteome</keyword>